<feature type="transmembrane region" description="Helical" evidence="9">
    <location>
        <begin position="38"/>
        <end position="58"/>
    </location>
</feature>
<evidence type="ECO:0000256" key="3">
    <source>
        <dbReference type="ARBA" id="ARBA00022475"/>
    </source>
</evidence>
<feature type="domain" description="Tripartite ATP-independent periplasmic transporters DctQ component" evidence="10">
    <location>
        <begin position="91"/>
        <end position="223"/>
    </location>
</feature>
<keyword evidence="4 9" id="KW-0997">Cell inner membrane</keyword>
<evidence type="ECO:0000259" key="10">
    <source>
        <dbReference type="Pfam" id="PF04290"/>
    </source>
</evidence>
<dbReference type="AlphaFoldDB" id="A0A2A4Z6T0"/>
<keyword evidence="3" id="KW-1003">Cell membrane</keyword>
<comment type="subunit">
    <text evidence="9">The complex comprises the extracytoplasmic solute receptor protein and the two transmembrane proteins.</text>
</comment>
<accession>A0A2A4Z6T0</accession>
<protein>
    <recommendedName>
        <fullName evidence="9">TRAP transporter small permease protein</fullName>
    </recommendedName>
</protein>
<evidence type="ECO:0000256" key="8">
    <source>
        <dbReference type="ARBA" id="ARBA00038436"/>
    </source>
</evidence>
<dbReference type="EMBL" id="NVUS01000004">
    <property type="protein sequence ID" value="PCJ02611.1"/>
    <property type="molecule type" value="Genomic_DNA"/>
</dbReference>
<evidence type="ECO:0000313" key="11">
    <source>
        <dbReference type="EMBL" id="PCJ02611.1"/>
    </source>
</evidence>
<keyword evidence="7 9" id="KW-0472">Membrane</keyword>
<comment type="function">
    <text evidence="9">Part of the tripartite ATP-independent periplasmic (TRAP) transport system.</text>
</comment>
<dbReference type="PANTHER" id="PTHR35011:SF4">
    <property type="entry name" value="SLL1102 PROTEIN"/>
    <property type="match status" value="1"/>
</dbReference>
<comment type="subcellular location">
    <subcellularLocation>
        <location evidence="1 9">Cell inner membrane</location>
        <topology evidence="1 9">Multi-pass membrane protein</topology>
    </subcellularLocation>
</comment>
<keyword evidence="5 9" id="KW-0812">Transmembrane</keyword>
<dbReference type="Pfam" id="PF04290">
    <property type="entry name" value="DctQ"/>
    <property type="match status" value="1"/>
</dbReference>
<comment type="similarity">
    <text evidence="8 9">Belongs to the TRAP transporter small permease family.</text>
</comment>
<evidence type="ECO:0000256" key="7">
    <source>
        <dbReference type="ARBA" id="ARBA00023136"/>
    </source>
</evidence>
<evidence type="ECO:0000256" key="2">
    <source>
        <dbReference type="ARBA" id="ARBA00022448"/>
    </source>
</evidence>
<evidence type="ECO:0000256" key="9">
    <source>
        <dbReference type="RuleBase" id="RU369079"/>
    </source>
</evidence>
<proteinExistence type="inferred from homology"/>
<evidence type="ECO:0000256" key="6">
    <source>
        <dbReference type="ARBA" id="ARBA00022989"/>
    </source>
</evidence>
<feature type="transmembrane region" description="Helical" evidence="9">
    <location>
        <begin position="79"/>
        <end position="100"/>
    </location>
</feature>
<name>A0A2A4Z6T0_9PROT</name>
<organism evidence="11">
    <name type="scientific">OCS116 cluster bacterium</name>
    <dbReference type="NCBI Taxonomy" id="2030921"/>
    <lineage>
        <taxon>Bacteria</taxon>
        <taxon>Pseudomonadati</taxon>
        <taxon>Pseudomonadota</taxon>
        <taxon>Alphaproteobacteria</taxon>
        <taxon>OCS116 cluster</taxon>
    </lineage>
</organism>
<dbReference type="InterPro" id="IPR055348">
    <property type="entry name" value="DctQ"/>
</dbReference>
<dbReference type="GO" id="GO:0022857">
    <property type="term" value="F:transmembrane transporter activity"/>
    <property type="evidence" value="ECO:0007669"/>
    <property type="project" value="UniProtKB-UniRule"/>
</dbReference>
<keyword evidence="2 9" id="KW-0813">Transport</keyword>
<dbReference type="InterPro" id="IPR007387">
    <property type="entry name" value="TRAP_DctQ"/>
</dbReference>
<feature type="transmembrane region" description="Helical" evidence="9">
    <location>
        <begin position="202"/>
        <end position="221"/>
    </location>
</feature>
<keyword evidence="6 9" id="KW-1133">Transmembrane helix</keyword>
<dbReference type="GO" id="GO:0005886">
    <property type="term" value="C:plasma membrane"/>
    <property type="evidence" value="ECO:0007669"/>
    <property type="project" value="UniProtKB-SubCell"/>
</dbReference>
<evidence type="ECO:0000256" key="1">
    <source>
        <dbReference type="ARBA" id="ARBA00004429"/>
    </source>
</evidence>
<dbReference type="PANTHER" id="PTHR35011">
    <property type="entry name" value="2,3-DIKETO-L-GULONATE TRAP TRANSPORTER SMALL PERMEASE PROTEIN YIAM"/>
    <property type="match status" value="1"/>
</dbReference>
<reference key="1">
    <citation type="submission" date="2017-08" db="EMBL/GenBank/DDBJ databases">
        <title>A dynamic microbial community with high functional redundancy inhabits the cold, oxic subseafloor aquifer.</title>
        <authorList>
            <person name="Tully B.J."/>
            <person name="Wheat C.G."/>
            <person name="Glazer B.T."/>
            <person name="Huber J.A."/>
        </authorList>
    </citation>
    <scope>NUCLEOTIDE SEQUENCE [LARGE SCALE GENOMIC DNA]</scope>
</reference>
<feature type="transmembrane region" description="Helical" evidence="9">
    <location>
        <begin position="115"/>
        <end position="133"/>
    </location>
</feature>
<feature type="transmembrane region" description="Helical" evidence="9">
    <location>
        <begin position="154"/>
        <end position="175"/>
    </location>
</feature>
<comment type="caution">
    <text evidence="11">The sequence shown here is derived from an EMBL/GenBank/DDBJ whole genome shotgun (WGS) entry which is preliminary data.</text>
</comment>
<comment type="caution">
    <text evidence="9">Lacks conserved residue(s) required for the propagation of feature annotation.</text>
</comment>
<reference evidence="11" key="2">
    <citation type="journal article" date="2018" name="ISME J.">
        <title>A dynamic microbial community with high functional redundancy inhabits the cold, oxic subseafloor aquifer.</title>
        <authorList>
            <person name="Tully B.J."/>
            <person name="Wheat C.G."/>
            <person name="Glazer B.T."/>
            <person name="Huber J.A."/>
        </authorList>
    </citation>
    <scope>NUCLEOTIDE SEQUENCE</scope>
    <source>
        <strain evidence="11">NORP83</strain>
    </source>
</reference>
<evidence type="ECO:0000256" key="4">
    <source>
        <dbReference type="ARBA" id="ARBA00022519"/>
    </source>
</evidence>
<gene>
    <name evidence="11" type="ORF">COB13_04300</name>
</gene>
<evidence type="ECO:0000256" key="5">
    <source>
        <dbReference type="ARBA" id="ARBA00022692"/>
    </source>
</evidence>
<sequence length="250" mass="28611">MWICLYITTALSLLITVGDMVFDLGVELRSLLNPTQNIYVLLTFIFGSLALFSASIYFSDFQGTIEIKPTGFVDVFSLVWSRITMLGVFAIVCIMFYEVISRYLFEAPTLWANEASLWIAGFVFLLSGLYTMQQRSHIRIYIIYDMFPRWLQKASDTFTVILLWIFAISTIWGSYGEALDKFNRWEVFGTAWNPPIPGTLKAGILIIIFMVAVQATSNLIADWHKAPEVHTPMDDIDESEIEHIRQSIKD</sequence>